<dbReference type="Pfam" id="PF00072">
    <property type="entry name" value="Response_reg"/>
    <property type="match status" value="1"/>
</dbReference>
<dbReference type="CDD" id="cd06170">
    <property type="entry name" value="LuxR_C_like"/>
    <property type="match status" value="1"/>
</dbReference>
<organism evidence="8">
    <name type="scientific">Solibacter usitatus (strain Ellin6076)</name>
    <dbReference type="NCBI Taxonomy" id="234267"/>
    <lineage>
        <taxon>Bacteria</taxon>
        <taxon>Pseudomonadati</taxon>
        <taxon>Acidobacteriota</taxon>
        <taxon>Terriglobia</taxon>
        <taxon>Bryobacterales</taxon>
        <taxon>Solibacteraceae</taxon>
        <taxon>Candidatus Solibacter</taxon>
    </lineage>
</organism>
<proteinExistence type="predicted"/>
<dbReference type="PROSITE" id="PS50043">
    <property type="entry name" value="HTH_LUXR_2"/>
    <property type="match status" value="1"/>
</dbReference>
<evidence type="ECO:0000256" key="4">
    <source>
        <dbReference type="ARBA" id="ARBA00023163"/>
    </source>
</evidence>
<gene>
    <name evidence="8" type="ordered locus">Acid_2793</name>
</gene>
<dbReference type="SUPFAM" id="SSF52172">
    <property type="entry name" value="CheY-like"/>
    <property type="match status" value="1"/>
</dbReference>
<dbReference type="InterPro" id="IPR016032">
    <property type="entry name" value="Sig_transdc_resp-reg_C-effctor"/>
</dbReference>
<dbReference type="SUPFAM" id="SSF46894">
    <property type="entry name" value="C-terminal effector domain of the bipartite response regulators"/>
    <property type="match status" value="1"/>
</dbReference>
<dbReference type="OrthoDB" id="128851at2"/>
<evidence type="ECO:0000259" key="6">
    <source>
        <dbReference type="PROSITE" id="PS50043"/>
    </source>
</evidence>
<dbReference type="InterPro" id="IPR058245">
    <property type="entry name" value="NreC/VraR/RcsB-like_REC"/>
</dbReference>
<keyword evidence="3" id="KW-0238">DNA-binding</keyword>
<dbReference type="Gene3D" id="3.40.50.2300">
    <property type="match status" value="1"/>
</dbReference>
<dbReference type="HOGENOM" id="CLU_000445_90_10_0"/>
<evidence type="ECO:0000256" key="3">
    <source>
        <dbReference type="ARBA" id="ARBA00023125"/>
    </source>
</evidence>
<dbReference type="GO" id="GO:0006355">
    <property type="term" value="P:regulation of DNA-templated transcription"/>
    <property type="evidence" value="ECO:0007669"/>
    <property type="project" value="InterPro"/>
</dbReference>
<dbReference type="STRING" id="234267.Acid_2793"/>
<accession>Q023R1</accession>
<name>Q023R1_SOLUE</name>
<dbReference type="InParanoid" id="Q023R1"/>
<protein>
    <submittedName>
        <fullName evidence="8">Two component transcriptional regulator, LuxR family</fullName>
    </submittedName>
</protein>
<dbReference type="InterPro" id="IPR000792">
    <property type="entry name" value="Tscrpt_reg_LuxR_C"/>
</dbReference>
<keyword evidence="2" id="KW-0805">Transcription regulation</keyword>
<dbReference type="KEGG" id="sus:Acid_2793"/>
<dbReference type="InterPro" id="IPR039420">
    <property type="entry name" value="WalR-like"/>
</dbReference>
<feature type="domain" description="Response regulatory" evidence="7">
    <location>
        <begin position="5"/>
        <end position="119"/>
    </location>
</feature>
<dbReference type="PRINTS" id="PR00038">
    <property type="entry name" value="HTHLUXR"/>
</dbReference>
<dbReference type="PROSITE" id="PS50110">
    <property type="entry name" value="RESPONSE_REGULATORY"/>
    <property type="match status" value="1"/>
</dbReference>
<evidence type="ECO:0000313" key="8">
    <source>
        <dbReference type="EMBL" id="ABJ83779.1"/>
    </source>
</evidence>
<evidence type="ECO:0000256" key="1">
    <source>
        <dbReference type="ARBA" id="ARBA00022553"/>
    </source>
</evidence>
<evidence type="ECO:0000256" key="5">
    <source>
        <dbReference type="PROSITE-ProRule" id="PRU00169"/>
    </source>
</evidence>
<dbReference type="AlphaFoldDB" id="Q023R1"/>
<feature type="modified residue" description="4-aspartylphosphate" evidence="5">
    <location>
        <position position="54"/>
    </location>
</feature>
<reference evidence="8" key="1">
    <citation type="submission" date="2006-10" db="EMBL/GenBank/DDBJ databases">
        <title>Complete sequence of Solibacter usitatus Ellin6076.</title>
        <authorList>
            <consortium name="US DOE Joint Genome Institute"/>
            <person name="Copeland A."/>
            <person name="Lucas S."/>
            <person name="Lapidus A."/>
            <person name="Barry K."/>
            <person name="Detter J.C."/>
            <person name="Glavina del Rio T."/>
            <person name="Hammon N."/>
            <person name="Israni S."/>
            <person name="Dalin E."/>
            <person name="Tice H."/>
            <person name="Pitluck S."/>
            <person name="Thompson L.S."/>
            <person name="Brettin T."/>
            <person name="Bruce D."/>
            <person name="Han C."/>
            <person name="Tapia R."/>
            <person name="Gilna P."/>
            <person name="Schmutz J."/>
            <person name="Larimer F."/>
            <person name="Land M."/>
            <person name="Hauser L."/>
            <person name="Kyrpides N."/>
            <person name="Mikhailova N."/>
            <person name="Janssen P.H."/>
            <person name="Kuske C.R."/>
            <person name="Richardson P."/>
        </authorList>
    </citation>
    <scope>NUCLEOTIDE SEQUENCE</scope>
    <source>
        <strain evidence="8">Ellin6076</strain>
    </source>
</reference>
<dbReference type="Pfam" id="PF00196">
    <property type="entry name" value="GerE"/>
    <property type="match status" value="1"/>
</dbReference>
<dbReference type="GO" id="GO:0000160">
    <property type="term" value="P:phosphorelay signal transduction system"/>
    <property type="evidence" value="ECO:0007669"/>
    <property type="project" value="InterPro"/>
</dbReference>
<evidence type="ECO:0000259" key="7">
    <source>
        <dbReference type="PROSITE" id="PS50110"/>
    </source>
</evidence>
<dbReference type="PANTHER" id="PTHR43214:SF41">
    <property type="entry name" value="NITRATE_NITRITE RESPONSE REGULATOR PROTEIN NARP"/>
    <property type="match status" value="1"/>
</dbReference>
<dbReference type="EMBL" id="CP000473">
    <property type="protein sequence ID" value="ABJ83779.1"/>
    <property type="molecule type" value="Genomic_DNA"/>
</dbReference>
<dbReference type="CDD" id="cd17535">
    <property type="entry name" value="REC_NarL-like"/>
    <property type="match status" value="1"/>
</dbReference>
<dbReference type="InterPro" id="IPR011006">
    <property type="entry name" value="CheY-like_superfamily"/>
</dbReference>
<keyword evidence="4" id="KW-0804">Transcription</keyword>
<evidence type="ECO:0000256" key="2">
    <source>
        <dbReference type="ARBA" id="ARBA00023015"/>
    </source>
</evidence>
<dbReference type="SMART" id="SM00421">
    <property type="entry name" value="HTH_LUXR"/>
    <property type="match status" value="1"/>
</dbReference>
<dbReference type="SMART" id="SM00448">
    <property type="entry name" value="REC"/>
    <property type="match status" value="1"/>
</dbReference>
<keyword evidence="1 5" id="KW-0597">Phosphoprotein</keyword>
<feature type="domain" description="HTH luxR-type" evidence="6">
    <location>
        <begin position="143"/>
        <end position="208"/>
    </location>
</feature>
<dbReference type="GO" id="GO:0003677">
    <property type="term" value="F:DNA binding"/>
    <property type="evidence" value="ECO:0007669"/>
    <property type="project" value="UniProtKB-KW"/>
</dbReference>
<sequence>MRKLRILLGDDHAMILSGIKGLLEGHYEVIGSEKNGRALIETAVRLKPDLVVLDVSMPILNGIDAAREIKKALPAAKLIFLTMHTNAIYLRKALHAGASGYVLKSGAAEELLTAIEEVCKGYIYVGPDFGQDVIESIRSTGDSQGGLPALTDRQRHILQLLAEGKQNKEIGEIAHISVRTVEFHRSRLMSRLGAHSVAELTRFAIQEGLIDGET</sequence>
<dbReference type="InterPro" id="IPR001789">
    <property type="entry name" value="Sig_transdc_resp-reg_receiver"/>
</dbReference>
<dbReference type="PANTHER" id="PTHR43214">
    <property type="entry name" value="TWO-COMPONENT RESPONSE REGULATOR"/>
    <property type="match status" value="1"/>
</dbReference>
<dbReference type="eggNOG" id="COG2197">
    <property type="taxonomic scope" value="Bacteria"/>
</dbReference>